<keyword evidence="2" id="KW-1185">Reference proteome</keyword>
<comment type="caution">
    <text evidence="1">The sequence shown here is derived from an EMBL/GenBank/DDBJ whole genome shotgun (WGS) entry which is preliminary data.</text>
</comment>
<dbReference type="eggNOG" id="ENOG502ZKJ6">
    <property type="taxonomic scope" value="Bacteria"/>
</dbReference>
<evidence type="ECO:0000313" key="1">
    <source>
        <dbReference type="EMBL" id="EFW05354.1"/>
    </source>
</evidence>
<name>E7G9D9_9FIRM</name>
<protein>
    <recommendedName>
        <fullName evidence="3">Orc1-like AAA ATPase domain-containing protein</fullName>
    </recommendedName>
</protein>
<dbReference type="InterPro" id="IPR019734">
    <property type="entry name" value="TPR_rpt"/>
</dbReference>
<dbReference type="SMART" id="SM00028">
    <property type="entry name" value="TPR"/>
    <property type="match status" value="4"/>
</dbReference>
<dbReference type="InterPro" id="IPR027417">
    <property type="entry name" value="P-loop_NTPase"/>
</dbReference>
<gene>
    <name evidence="1" type="ORF">HMPREF9488_01377</name>
</gene>
<dbReference type="Gene3D" id="1.25.40.10">
    <property type="entry name" value="Tetratricopeptide repeat domain"/>
    <property type="match status" value="2"/>
</dbReference>
<dbReference type="HOGENOM" id="CLU_302633_0_0_9"/>
<dbReference type="Proteomes" id="UP000003157">
    <property type="component" value="Unassembled WGS sequence"/>
</dbReference>
<proteinExistence type="predicted"/>
<reference evidence="1 2" key="1">
    <citation type="submission" date="2010-12" db="EMBL/GenBank/DDBJ databases">
        <title>The Genome Sequence of Coprobacillus sp. strain 29_1.</title>
        <authorList>
            <consortium name="The Broad Institute Genome Sequencing Platform"/>
            <person name="Earl A."/>
            <person name="Ward D."/>
            <person name="Feldgarden M."/>
            <person name="Gevers D."/>
            <person name="Daigneault M."/>
            <person name="Sibley C.D."/>
            <person name="White A."/>
            <person name="Strauss J."/>
            <person name="Allen-Vercoe E."/>
            <person name="Young S.K."/>
            <person name="Zeng Q."/>
            <person name="Gargeya S."/>
            <person name="Fitzgerald M."/>
            <person name="Haas B."/>
            <person name="Abouelleil A."/>
            <person name="Alvarado L."/>
            <person name="Arachchi H.M."/>
            <person name="Berlin A."/>
            <person name="Brown A."/>
            <person name="Chapman S.B."/>
            <person name="Chen Z."/>
            <person name="Dunbar C."/>
            <person name="Freedman E."/>
            <person name="Gearin G."/>
            <person name="Gellesch M."/>
            <person name="Goldberg J."/>
            <person name="Griggs A."/>
            <person name="Gujja S."/>
            <person name="Heilman E."/>
            <person name="Heiman D."/>
            <person name="Howarth C."/>
            <person name="Larson L."/>
            <person name="Lui A."/>
            <person name="MacDonald P.J.P."/>
            <person name="Mehta T."/>
            <person name="Montmayeur A."/>
            <person name="Murphy C."/>
            <person name="Neiman D."/>
            <person name="Pearson M."/>
            <person name="Priest M."/>
            <person name="Roberts A."/>
            <person name="Saif S."/>
            <person name="Shea T."/>
            <person name="Shenoy N."/>
            <person name="Sisk P."/>
            <person name="Stolte C."/>
            <person name="Sykes S."/>
            <person name="White J."/>
            <person name="Yandava C."/>
            <person name="Nusbaum C."/>
            <person name="Birren B."/>
        </authorList>
    </citation>
    <scope>NUCLEOTIDE SEQUENCE [LARGE SCALE GENOMIC DNA]</scope>
    <source>
        <strain evidence="1 2">29_1</strain>
    </source>
</reference>
<organism evidence="1 2">
    <name type="scientific">Coprobacillus cateniformis</name>
    <dbReference type="NCBI Taxonomy" id="100884"/>
    <lineage>
        <taxon>Bacteria</taxon>
        <taxon>Bacillati</taxon>
        <taxon>Bacillota</taxon>
        <taxon>Erysipelotrichia</taxon>
        <taxon>Erysipelotrichales</taxon>
        <taxon>Coprobacillaceae</taxon>
        <taxon>Coprobacillus</taxon>
    </lineage>
</organism>
<evidence type="ECO:0000313" key="2">
    <source>
        <dbReference type="Proteomes" id="UP000003157"/>
    </source>
</evidence>
<dbReference type="InterPro" id="IPR011990">
    <property type="entry name" value="TPR-like_helical_dom_sf"/>
</dbReference>
<dbReference type="AlphaFoldDB" id="E7G9D9"/>
<dbReference type="SUPFAM" id="SSF52540">
    <property type="entry name" value="P-loop containing nucleoside triphosphate hydrolases"/>
    <property type="match status" value="1"/>
</dbReference>
<dbReference type="EMBL" id="ADKX01000025">
    <property type="protein sequence ID" value="EFW05354.1"/>
    <property type="molecule type" value="Genomic_DNA"/>
</dbReference>
<sequence length="985" mass="116579">MKSVFLDDDNLKNELIKYPKIVKRYFKDYKINPIENSKDSLIIYSYISEDDEEIIAAETQSQFYLREGKTFFINIFVKNNSHNFFENFHIEVINLDENISIIEENEHQEIDEEILPLSDYLITYLCSINNAWTYENINLPQIIISYNEGNINHTLPLSLPKFSLIKYNIHPFMGKHYLEFIYNIFNKSIIKCKTGLSQFILLSSRSGYGKSRLIQEMKFPLLKDNFRYLIYNCYDYNNMNIFRKLICDLLYIPYNEKNLFYTKEQLNTMFLSNKMTNIAADTLSSFICNNSYLDTDIEYISQYLSMLIEHVSQKKKIFIGIDNIQNNSQCFFKILKELILYIENKNLNIIVTISLNIEKLIEENINNIKKFTTFFKHKIDENINQYIEFKPAGFQNEKINFWMNSLNRNNPSDSLILKLSQSFGDIPLEVITISDYFKTNSILKCTSKGEWYISDKKEFYKTFDEGTISFEDIFSIRFNSIFKLYPNYEEAINQTISTIVLFNNNILYYNCLEIVNDYNVIDILRDFKIIKLTSNILSFYHDSIYNYFQKNILYSTLMINTVYNYVINNDVIENKDSILFNVFFQTGNVDKYSIYGLKLMQKYISQLDYLSAIQLGKLLFKDKKCKEKHRAKYLLLGRLFGFSCSSNGNKDESCEIFLELCPLFNEAQNILESKDICDFYRDAVNSLLQSSRFDEALDIIKYYENVQNISQEHKFLSKNREGVIYLSLNKMDKALEVFNESLILAHNIENNTFFWTSTVYSDIALLYFYSIPCIENKVKTIENFKKAISDYNQCEDNTIYRYCEILWHNAFVCILEQDYESALTYIDSGLKEKNQQESIYSIYRFKNLQALCYLYKGEIDLAIDCLRLEKSECETKEFITGLIKIYNNLGVAFYISGNPLQAFHYLELSFSFLSKDRVYLKMFPVLSNLLIISKILDKPTDQIIKIIQKTQDVEFIKHCMKLMKNNNDIEYSWTLWNFKGLDYIY</sequence>
<dbReference type="RefSeq" id="WP_008788493.1">
    <property type="nucleotide sequence ID" value="NZ_GL636578.1"/>
</dbReference>
<evidence type="ECO:0008006" key="3">
    <source>
        <dbReference type="Google" id="ProtNLM"/>
    </source>
</evidence>
<dbReference type="SUPFAM" id="SSF48452">
    <property type="entry name" value="TPR-like"/>
    <property type="match status" value="1"/>
</dbReference>
<accession>E7G9D9</accession>